<dbReference type="KEGG" id="seh:SeHA_C2501"/>
<sequence length="45" mass="4725">MAITFRPTLSGIYQPQLDSQACNGCGACVAICPVSAIKAENHHAH</sequence>
<keyword evidence="3" id="KW-0411">Iron-sulfur</keyword>
<dbReference type="GO" id="GO:0051536">
    <property type="term" value="F:iron-sulfur cluster binding"/>
    <property type="evidence" value="ECO:0007669"/>
    <property type="project" value="UniProtKB-KW"/>
</dbReference>
<accession>A0A6C6ZHD7</accession>
<dbReference type="InterPro" id="IPR017900">
    <property type="entry name" value="4Fe4S_Fe_S_CS"/>
</dbReference>
<dbReference type="Proteomes" id="UP000001866">
    <property type="component" value="Chromosome"/>
</dbReference>
<protein>
    <submittedName>
        <fullName evidence="5">Ferredoxin-type protein NapF</fullName>
    </submittedName>
</protein>
<dbReference type="Gene3D" id="3.30.70.20">
    <property type="match status" value="1"/>
</dbReference>
<dbReference type="PROSITE" id="PS00198">
    <property type="entry name" value="4FE4S_FER_1"/>
    <property type="match status" value="1"/>
</dbReference>
<dbReference type="AlphaFoldDB" id="A0A6C6ZHD7"/>
<feature type="domain" description="4Fe-4S ferredoxin-type" evidence="4">
    <location>
        <begin position="13"/>
        <end position="42"/>
    </location>
</feature>
<evidence type="ECO:0000313" key="6">
    <source>
        <dbReference type="Proteomes" id="UP000001866"/>
    </source>
</evidence>
<dbReference type="EMBL" id="CP001120">
    <property type="protein sequence ID" value="ACF66022.1"/>
    <property type="molecule type" value="Genomic_DNA"/>
</dbReference>
<proteinExistence type="predicted"/>
<dbReference type="SUPFAM" id="SSF54862">
    <property type="entry name" value="4Fe-4S ferredoxins"/>
    <property type="match status" value="1"/>
</dbReference>
<evidence type="ECO:0000256" key="1">
    <source>
        <dbReference type="ARBA" id="ARBA00022723"/>
    </source>
</evidence>
<dbReference type="Pfam" id="PF00037">
    <property type="entry name" value="Fer4"/>
    <property type="match status" value="1"/>
</dbReference>
<keyword evidence="1" id="KW-0479">Metal-binding</keyword>
<reference evidence="5 6" key="1">
    <citation type="journal article" date="2011" name="J. Bacteriol.">
        <title>Comparative genomics of 28 Salmonella enterica isolates: evidence for CRISPR-mediated adaptive sublineage evolution.</title>
        <authorList>
            <person name="Fricke W.F."/>
            <person name="Mammel M.K."/>
            <person name="McDermott P.F."/>
            <person name="Tartera C."/>
            <person name="White D.G."/>
            <person name="Leclerc J.E."/>
            <person name="Ravel J."/>
            <person name="Cebula T.A."/>
        </authorList>
    </citation>
    <scope>NUCLEOTIDE SEQUENCE [LARGE SCALE GENOMIC DNA]</scope>
    <source>
        <strain evidence="5 6">SL476</strain>
    </source>
</reference>
<keyword evidence="2" id="KW-0408">Iron</keyword>
<name>A0A6C6ZHD7_SALHS</name>
<evidence type="ECO:0000313" key="5">
    <source>
        <dbReference type="EMBL" id="ACF66022.1"/>
    </source>
</evidence>
<evidence type="ECO:0000256" key="2">
    <source>
        <dbReference type="ARBA" id="ARBA00023004"/>
    </source>
</evidence>
<evidence type="ECO:0000256" key="3">
    <source>
        <dbReference type="ARBA" id="ARBA00023014"/>
    </source>
</evidence>
<dbReference type="PROSITE" id="PS51379">
    <property type="entry name" value="4FE4S_FER_2"/>
    <property type="match status" value="1"/>
</dbReference>
<evidence type="ECO:0000259" key="4">
    <source>
        <dbReference type="PROSITE" id="PS51379"/>
    </source>
</evidence>
<dbReference type="InterPro" id="IPR017896">
    <property type="entry name" value="4Fe4S_Fe-S-bd"/>
</dbReference>
<gene>
    <name evidence="5" type="ordered locus">SeHA_C2501</name>
</gene>
<organism evidence="5 6">
    <name type="scientific">Salmonella heidelberg (strain SL476)</name>
    <dbReference type="NCBI Taxonomy" id="454169"/>
    <lineage>
        <taxon>Bacteria</taxon>
        <taxon>Pseudomonadati</taxon>
        <taxon>Pseudomonadota</taxon>
        <taxon>Gammaproteobacteria</taxon>
        <taxon>Enterobacterales</taxon>
        <taxon>Enterobacteriaceae</taxon>
        <taxon>Salmonella</taxon>
    </lineage>
</organism>
<dbReference type="GO" id="GO:0046872">
    <property type="term" value="F:metal ion binding"/>
    <property type="evidence" value="ECO:0007669"/>
    <property type="project" value="UniProtKB-KW"/>
</dbReference>